<dbReference type="PANTHER" id="PTHR36492">
    <property type="match status" value="1"/>
</dbReference>
<organism evidence="2 3">
    <name type="scientific">Prorocentrum cordatum</name>
    <dbReference type="NCBI Taxonomy" id="2364126"/>
    <lineage>
        <taxon>Eukaryota</taxon>
        <taxon>Sar</taxon>
        <taxon>Alveolata</taxon>
        <taxon>Dinophyceae</taxon>
        <taxon>Prorocentrales</taxon>
        <taxon>Prorocentraceae</taxon>
        <taxon>Prorocentrum</taxon>
    </lineage>
</organism>
<keyword evidence="3" id="KW-1185">Reference proteome</keyword>
<dbReference type="Proteomes" id="UP001189429">
    <property type="component" value="Unassembled WGS sequence"/>
</dbReference>
<evidence type="ECO:0000256" key="1">
    <source>
        <dbReference type="SAM" id="MobiDB-lite"/>
    </source>
</evidence>
<evidence type="ECO:0000313" key="3">
    <source>
        <dbReference type="Proteomes" id="UP001189429"/>
    </source>
</evidence>
<comment type="caution">
    <text evidence="2">The sequence shown here is derived from an EMBL/GenBank/DDBJ whole genome shotgun (WGS) entry which is preliminary data.</text>
</comment>
<proteinExistence type="predicted"/>
<feature type="region of interest" description="Disordered" evidence="1">
    <location>
        <begin position="47"/>
        <end position="73"/>
    </location>
</feature>
<dbReference type="InterPro" id="IPR029052">
    <property type="entry name" value="Metallo-depent_PP-like"/>
</dbReference>
<dbReference type="SUPFAM" id="SSF56300">
    <property type="entry name" value="Metallo-dependent phosphatases"/>
    <property type="match status" value="1"/>
</dbReference>
<dbReference type="InterPro" id="IPR052963">
    <property type="entry name" value="Pantetheine_PDE"/>
</dbReference>
<protein>
    <recommendedName>
        <fullName evidence="4">Calcineurin-like phosphoesterase domain-containing protein</fullName>
    </recommendedName>
</protein>
<feature type="region of interest" description="Disordered" evidence="1">
    <location>
        <begin position="532"/>
        <end position="627"/>
    </location>
</feature>
<accession>A0ABN9T545</accession>
<reference evidence="2" key="1">
    <citation type="submission" date="2023-10" db="EMBL/GenBank/DDBJ databases">
        <authorList>
            <person name="Chen Y."/>
            <person name="Shah S."/>
            <person name="Dougan E. K."/>
            <person name="Thang M."/>
            <person name="Chan C."/>
        </authorList>
    </citation>
    <scope>NUCLEOTIDE SEQUENCE [LARGE SCALE GENOMIC DNA]</scope>
</reference>
<evidence type="ECO:0008006" key="4">
    <source>
        <dbReference type="Google" id="ProtNLM"/>
    </source>
</evidence>
<gene>
    <name evidence="2" type="ORF">PCOR1329_LOCUS35665</name>
</gene>
<feature type="compositionally biased region" description="Basic and acidic residues" evidence="1">
    <location>
        <begin position="596"/>
        <end position="615"/>
    </location>
</feature>
<dbReference type="EMBL" id="CAUYUJ010014355">
    <property type="protein sequence ID" value="CAK0840162.1"/>
    <property type="molecule type" value="Genomic_DNA"/>
</dbReference>
<sequence>MIDAMAWIDFDDLDDIPTVHAVSDPHCEAPANMDWLRGLPACPLLGARQAGRRPTGQRRSTDTNNPIPARSVRVAGGVGRSRISRWSGACAPAREDPRLRAPGLPYRCCCRGFGGGHLPDRAGAPSAPEQVQARVLYDCFGNHECWVSKNGPYADSFAKIGAIRELCRSMGVRTDAALVDGVWIVPVFGWYHNSWDTEPDLEAPPGERLRREPDSAADMSNDYVLCKWGDLENGSEALAERIDSENEEWGSWPLPPELVADAKEAPGKRRRPILSFSHFLPRIELHPEKRFSMQPNLAKLIGSNWIRARVEQLRPDVHIFGHTHYCWDMRLDGTRYRSWPLGMPMERLYRAMSFPGSSSEVMLPLPVLNACGEQAPEHDHCFASRMYSFLDRDPSSYVMSHRVAAKYCPSAPVLFDDVVMPGRRYLWDFVDDQIERDRMVRACTQLNQTNKRRRRALREWEVVGGAGSGGVAVREDGPFAPLLPERLATGALVEELQLKEGHVCFSNCHRTVWRGPQEGLGARILGRRAVDAAAAGPPRARRAHGAQGDGPAGAAGVPPGGPQGPGQDEGAAPEPPWQDARPRPLRARAPGSATEGVRRGPDQVRFSERQPDAARRGYPTIFECGHR</sequence>
<name>A0ABN9T545_9DINO</name>
<evidence type="ECO:0000313" key="2">
    <source>
        <dbReference type="EMBL" id="CAK0840162.1"/>
    </source>
</evidence>
<dbReference type="PANTHER" id="PTHR36492:SF2">
    <property type="entry name" value="[ACYL-CARRIER-PROTEIN] PHOSPHODIESTERASE PPTH"/>
    <property type="match status" value="1"/>
</dbReference>